<protein>
    <submittedName>
        <fullName evidence="1">Uncharacterized protein</fullName>
    </submittedName>
</protein>
<reference evidence="2" key="1">
    <citation type="submission" date="2017-10" db="EMBL/GenBank/DDBJ databases">
        <authorList>
            <person name="Regsiter A."/>
            <person name="William W."/>
        </authorList>
    </citation>
    <scope>NUCLEOTIDE SEQUENCE [LARGE SCALE GENOMIC DNA]</scope>
</reference>
<sequence length="98" mass="10759">MELRTNTAQLWTPASVVAGTEILRQVLNPEPSFTCSIKTADACFLEATPYDCISICGWSSFHCSLYCNRVRQNYDFSGGNGSKIACLGRCLSSRVRLG</sequence>
<dbReference type="AlphaFoldDB" id="A0A2N9AWE2"/>
<dbReference type="EMBL" id="LT962688">
    <property type="protein sequence ID" value="SOR31633.1"/>
    <property type="molecule type" value="Genomic_DNA"/>
</dbReference>
<gene>
    <name evidence="1" type="ORF">TK0001_5048</name>
</gene>
<name>A0A2N9AWE2_METEX</name>
<evidence type="ECO:0000313" key="1">
    <source>
        <dbReference type="EMBL" id="SOR31633.1"/>
    </source>
</evidence>
<dbReference type="Proteomes" id="UP000233769">
    <property type="component" value="Chromosome tk0001"/>
</dbReference>
<proteinExistence type="predicted"/>
<accession>A0A2N9AWE2</accession>
<evidence type="ECO:0000313" key="2">
    <source>
        <dbReference type="Proteomes" id="UP000233769"/>
    </source>
</evidence>
<organism evidence="1 2">
    <name type="scientific">Methylorubrum extorquens</name>
    <name type="common">Methylobacterium dichloromethanicum</name>
    <name type="synonym">Methylobacterium extorquens</name>
    <dbReference type="NCBI Taxonomy" id="408"/>
    <lineage>
        <taxon>Bacteria</taxon>
        <taxon>Pseudomonadati</taxon>
        <taxon>Pseudomonadota</taxon>
        <taxon>Alphaproteobacteria</taxon>
        <taxon>Hyphomicrobiales</taxon>
        <taxon>Methylobacteriaceae</taxon>
        <taxon>Methylorubrum</taxon>
    </lineage>
</organism>